<sequence>MRRFYGRGPSPGSGVERAALPWADPPGADPLAGRAPRSHAEDMTEDAPRNLFDADTRRMLFARRVLVLDGVLDDDNGVLLMAQLLALAAEDPAAEITLWIHSPGGSVPAMLAIRDLMRTVPCDVATVAFGLACSAGQFLLSAGTKGKRRALPHSRILLHQGSAGIGGTAVDVALQAADLRHTRDTVLGLISEDTGQPIERVFEDSLHDRWYSAEEAREYGFIDEITADFAAILPPLTRRSIGLTAEGA</sequence>
<dbReference type="GO" id="GO:0006508">
    <property type="term" value="P:proteolysis"/>
    <property type="evidence" value="ECO:0007669"/>
    <property type="project" value="UniProtKB-KW"/>
</dbReference>
<dbReference type="PANTHER" id="PTHR10381">
    <property type="entry name" value="ATP-DEPENDENT CLP PROTEASE PROTEOLYTIC SUBUNIT"/>
    <property type="match status" value="1"/>
</dbReference>
<evidence type="ECO:0000256" key="2">
    <source>
        <dbReference type="ARBA" id="ARBA00022490"/>
    </source>
</evidence>
<feature type="region of interest" description="Disordered" evidence="7">
    <location>
        <begin position="1"/>
        <end position="48"/>
    </location>
</feature>
<keyword evidence="4" id="KW-0378">Hydrolase</keyword>
<reference evidence="9" key="1">
    <citation type="journal article" date="2019" name="Int. J. Syst. Evol. Microbiol.">
        <title>The Global Catalogue of Microorganisms (GCM) 10K type strain sequencing project: providing services to taxonomists for standard genome sequencing and annotation.</title>
        <authorList>
            <consortium name="The Broad Institute Genomics Platform"/>
            <consortium name="The Broad Institute Genome Sequencing Center for Infectious Disease"/>
            <person name="Wu L."/>
            <person name="Ma J."/>
        </authorList>
    </citation>
    <scope>NUCLEOTIDE SEQUENCE [LARGE SCALE GENOMIC DNA]</scope>
    <source>
        <strain evidence="9">JCM 17839</strain>
    </source>
</reference>
<organism evidence="8 9">
    <name type="scientific">Microbacterium panaciterrae</name>
    <dbReference type="NCBI Taxonomy" id="985759"/>
    <lineage>
        <taxon>Bacteria</taxon>
        <taxon>Bacillati</taxon>
        <taxon>Actinomycetota</taxon>
        <taxon>Actinomycetes</taxon>
        <taxon>Micrococcales</taxon>
        <taxon>Microbacteriaceae</taxon>
        <taxon>Microbacterium</taxon>
    </lineage>
</organism>
<protein>
    <recommendedName>
        <fullName evidence="6">ATP-dependent Clp protease proteolytic subunit</fullName>
    </recommendedName>
</protein>
<gene>
    <name evidence="8" type="ORF">GCM10023171_14970</name>
</gene>
<keyword evidence="2" id="KW-0963">Cytoplasm</keyword>
<comment type="caution">
    <text evidence="8">The sequence shown here is derived from an EMBL/GenBank/DDBJ whole genome shotgun (WGS) entry which is preliminary data.</text>
</comment>
<dbReference type="InterPro" id="IPR001907">
    <property type="entry name" value="ClpP"/>
</dbReference>
<evidence type="ECO:0000256" key="7">
    <source>
        <dbReference type="SAM" id="MobiDB-lite"/>
    </source>
</evidence>
<dbReference type="Pfam" id="PF00574">
    <property type="entry name" value="CLP_protease"/>
    <property type="match status" value="1"/>
</dbReference>
<evidence type="ECO:0000256" key="3">
    <source>
        <dbReference type="ARBA" id="ARBA00022670"/>
    </source>
</evidence>
<feature type="compositionally biased region" description="Basic and acidic residues" evidence="7">
    <location>
        <begin position="38"/>
        <end position="48"/>
    </location>
</feature>
<dbReference type="InterPro" id="IPR029045">
    <property type="entry name" value="ClpP/crotonase-like_dom_sf"/>
</dbReference>
<evidence type="ECO:0000256" key="4">
    <source>
        <dbReference type="ARBA" id="ARBA00022801"/>
    </source>
</evidence>
<dbReference type="InterPro" id="IPR023562">
    <property type="entry name" value="ClpP/TepA"/>
</dbReference>
<accession>A0ABP8PAW1</accession>
<dbReference type="EMBL" id="BAABGP010000008">
    <property type="protein sequence ID" value="GAA4483437.1"/>
    <property type="molecule type" value="Genomic_DNA"/>
</dbReference>
<evidence type="ECO:0000256" key="6">
    <source>
        <dbReference type="RuleBase" id="RU003567"/>
    </source>
</evidence>
<keyword evidence="3 8" id="KW-0645">Protease</keyword>
<dbReference type="PRINTS" id="PR00127">
    <property type="entry name" value="CLPPROTEASEP"/>
</dbReference>
<dbReference type="GO" id="GO:0008233">
    <property type="term" value="F:peptidase activity"/>
    <property type="evidence" value="ECO:0007669"/>
    <property type="project" value="UniProtKB-KW"/>
</dbReference>
<dbReference type="PANTHER" id="PTHR10381:SF70">
    <property type="entry name" value="ATP-DEPENDENT CLP PROTEASE PROTEOLYTIC SUBUNIT"/>
    <property type="match status" value="1"/>
</dbReference>
<keyword evidence="9" id="KW-1185">Reference proteome</keyword>
<name>A0ABP8PAW1_9MICO</name>
<evidence type="ECO:0000256" key="5">
    <source>
        <dbReference type="ARBA" id="ARBA00022825"/>
    </source>
</evidence>
<evidence type="ECO:0000313" key="8">
    <source>
        <dbReference type="EMBL" id="GAA4483437.1"/>
    </source>
</evidence>
<evidence type="ECO:0000256" key="1">
    <source>
        <dbReference type="ARBA" id="ARBA00007039"/>
    </source>
</evidence>
<proteinExistence type="inferred from homology"/>
<dbReference type="Proteomes" id="UP001500731">
    <property type="component" value="Unassembled WGS sequence"/>
</dbReference>
<dbReference type="SUPFAM" id="SSF52096">
    <property type="entry name" value="ClpP/crotonase"/>
    <property type="match status" value="1"/>
</dbReference>
<evidence type="ECO:0000313" key="9">
    <source>
        <dbReference type="Proteomes" id="UP001500731"/>
    </source>
</evidence>
<comment type="similarity">
    <text evidence="1 6">Belongs to the peptidase S14 family.</text>
</comment>
<dbReference type="CDD" id="cd07017">
    <property type="entry name" value="S14_ClpP_2"/>
    <property type="match status" value="1"/>
</dbReference>
<dbReference type="Gene3D" id="3.90.226.10">
    <property type="entry name" value="2-enoyl-CoA Hydratase, Chain A, domain 1"/>
    <property type="match status" value="1"/>
</dbReference>
<keyword evidence="5" id="KW-0720">Serine protease</keyword>